<organism evidence="1 2">
    <name type="scientific">Thalictrum thalictroides</name>
    <name type="common">Rue-anemone</name>
    <name type="synonym">Anemone thalictroides</name>
    <dbReference type="NCBI Taxonomy" id="46969"/>
    <lineage>
        <taxon>Eukaryota</taxon>
        <taxon>Viridiplantae</taxon>
        <taxon>Streptophyta</taxon>
        <taxon>Embryophyta</taxon>
        <taxon>Tracheophyta</taxon>
        <taxon>Spermatophyta</taxon>
        <taxon>Magnoliopsida</taxon>
        <taxon>Ranunculales</taxon>
        <taxon>Ranunculaceae</taxon>
        <taxon>Thalictroideae</taxon>
        <taxon>Thalictrum</taxon>
    </lineage>
</organism>
<gene>
    <name evidence="1" type="ORF">FRX31_009389</name>
</gene>
<evidence type="ECO:0000313" key="1">
    <source>
        <dbReference type="EMBL" id="KAF5201023.1"/>
    </source>
</evidence>
<name>A0A7J6WVE5_THATH</name>
<evidence type="ECO:0000313" key="2">
    <source>
        <dbReference type="Proteomes" id="UP000554482"/>
    </source>
</evidence>
<feature type="non-terminal residue" evidence="1">
    <location>
        <position position="53"/>
    </location>
</feature>
<dbReference type="OrthoDB" id="1936443at2759"/>
<dbReference type="AlphaFoldDB" id="A0A7J6WVE5"/>
<dbReference type="Proteomes" id="UP000554482">
    <property type="component" value="Unassembled WGS sequence"/>
</dbReference>
<dbReference type="EMBL" id="JABWDY010009983">
    <property type="protein sequence ID" value="KAF5201023.1"/>
    <property type="molecule type" value="Genomic_DNA"/>
</dbReference>
<keyword evidence="2" id="KW-1185">Reference proteome</keyword>
<proteinExistence type="predicted"/>
<protein>
    <submittedName>
        <fullName evidence="1">Uncharacterized protein</fullName>
    </submittedName>
</protein>
<accession>A0A7J6WVE5</accession>
<comment type="caution">
    <text evidence="1">The sequence shown here is derived from an EMBL/GenBank/DDBJ whole genome shotgun (WGS) entry which is preliminary data.</text>
</comment>
<sequence>MPLKHGIYFTGVIQKLGCFDQDFGNERTHQQRQVLVAASVGSYGAYLADVSEY</sequence>
<reference evidence="1 2" key="1">
    <citation type="submission" date="2020-06" db="EMBL/GenBank/DDBJ databases">
        <title>Transcriptomic and genomic resources for Thalictrum thalictroides and T. hernandezii: Facilitating candidate gene discovery in an emerging model plant lineage.</title>
        <authorList>
            <person name="Arias T."/>
            <person name="Riano-Pachon D.M."/>
            <person name="Di Stilio V.S."/>
        </authorList>
    </citation>
    <scope>NUCLEOTIDE SEQUENCE [LARGE SCALE GENOMIC DNA]</scope>
    <source>
        <strain evidence="2">cv. WT478/WT964</strain>
        <tissue evidence="1">Leaves</tissue>
    </source>
</reference>